<dbReference type="InterPro" id="IPR044785">
    <property type="entry name" value="RopGAP1-5"/>
</dbReference>
<feature type="domain" description="Rho-GAP" evidence="4">
    <location>
        <begin position="147"/>
        <end position="325"/>
    </location>
</feature>
<dbReference type="InterPro" id="IPR036936">
    <property type="entry name" value="CRIB_dom_sf"/>
</dbReference>
<dbReference type="InterPro" id="IPR000198">
    <property type="entry name" value="RhoGAP_dom"/>
</dbReference>
<feature type="region of interest" description="Disordered" evidence="2">
    <location>
        <begin position="341"/>
        <end position="368"/>
    </location>
</feature>
<dbReference type="Pfam" id="PF00620">
    <property type="entry name" value="RhoGAP"/>
    <property type="match status" value="1"/>
</dbReference>
<evidence type="ECO:0000313" key="6">
    <source>
        <dbReference type="Proteomes" id="UP000623129"/>
    </source>
</evidence>
<evidence type="ECO:0000259" key="4">
    <source>
        <dbReference type="PROSITE" id="PS50238"/>
    </source>
</evidence>
<dbReference type="GO" id="GO:0005096">
    <property type="term" value="F:GTPase activator activity"/>
    <property type="evidence" value="ECO:0007669"/>
    <property type="project" value="UniProtKB-KW"/>
</dbReference>
<dbReference type="PROSITE" id="PS50108">
    <property type="entry name" value="CRIB"/>
    <property type="match status" value="1"/>
</dbReference>
<keyword evidence="6" id="KW-1185">Reference proteome</keyword>
<dbReference type="SMART" id="SM00324">
    <property type="entry name" value="RhoGAP"/>
    <property type="match status" value="1"/>
</dbReference>
<evidence type="ECO:0000256" key="1">
    <source>
        <dbReference type="ARBA" id="ARBA00022468"/>
    </source>
</evidence>
<dbReference type="PANTHER" id="PTHR23177:SF56">
    <property type="entry name" value="OS07G0408500 PROTEIN"/>
    <property type="match status" value="1"/>
</dbReference>
<evidence type="ECO:0000256" key="2">
    <source>
        <dbReference type="SAM" id="MobiDB-lite"/>
    </source>
</evidence>
<keyword evidence="1" id="KW-0343">GTPase activation</keyword>
<accession>A0A833VAC5</accession>
<reference evidence="5" key="1">
    <citation type="submission" date="2020-01" db="EMBL/GenBank/DDBJ databases">
        <title>Genome sequence of Kobresia littledalei, the first chromosome-level genome in the family Cyperaceae.</title>
        <authorList>
            <person name="Qu G."/>
        </authorList>
    </citation>
    <scope>NUCLEOTIDE SEQUENCE</scope>
    <source>
        <strain evidence="5">C.B.Clarke</strain>
        <tissue evidence="5">Leaf</tissue>
    </source>
</reference>
<feature type="domain" description="CRIB" evidence="3">
    <location>
        <begin position="99"/>
        <end position="112"/>
    </location>
</feature>
<proteinExistence type="predicted"/>
<dbReference type="Proteomes" id="UP000623129">
    <property type="component" value="Unassembled WGS sequence"/>
</dbReference>
<feature type="compositionally biased region" description="Polar residues" evidence="2">
    <location>
        <begin position="348"/>
        <end position="364"/>
    </location>
</feature>
<dbReference type="FunFam" id="1.10.555.10:FF:000046">
    <property type="entry name" value="Rho GTPase-activating protein 5"/>
    <property type="match status" value="1"/>
</dbReference>
<dbReference type="EMBL" id="SWLB01000013">
    <property type="protein sequence ID" value="KAF3330761.1"/>
    <property type="molecule type" value="Genomic_DNA"/>
</dbReference>
<sequence>MALNDISLKFRDLTERASESQRKAERERMAGVVMVPNGLHGYEETPGNLELKREKGRKEEERQNQISLLAVLVAAVRKSVVACRMDGDDGEDGMHGLEIGWPTDVRHVAHVTFDRFNGFLGLPVEFELEIPCQAPSASTSVFGVSPESMQCGYDSRGNSVPKILLLMQERLYAQGGLKAEGIFRITPENGQEELVREQLNKGIVPDDIDVHCLASLIKAWLRELPRGVLDGISPEQVLQCNTEEECVELMTSLPPTQAALLGWAVELMADVVEEEEYNKMNPRNVAMVFAPNMTQMSDPLTALMHAVQVMNLLKTLILKTLGDREDEEICTYSPSSSYTMLSDREVDNNSNNTDEGYNSCTKGNTETETSYSSEVEECDSLREIEECFLKRLEWKQEETTRLSFSESNFDRSVVTDGEARLEEKSVIEEEVCNPKVNDDSVPCVLDS</sequence>
<organism evidence="5 6">
    <name type="scientific">Carex littledalei</name>
    <dbReference type="NCBI Taxonomy" id="544730"/>
    <lineage>
        <taxon>Eukaryota</taxon>
        <taxon>Viridiplantae</taxon>
        <taxon>Streptophyta</taxon>
        <taxon>Embryophyta</taxon>
        <taxon>Tracheophyta</taxon>
        <taxon>Spermatophyta</taxon>
        <taxon>Magnoliopsida</taxon>
        <taxon>Liliopsida</taxon>
        <taxon>Poales</taxon>
        <taxon>Cyperaceae</taxon>
        <taxon>Cyperoideae</taxon>
        <taxon>Cariceae</taxon>
        <taxon>Carex</taxon>
        <taxon>Carex subgen. Euthyceras</taxon>
    </lineage>
</organism>
<dbReference type="OrthoDB" id="185175at2759"/>
<dbReference type="CDD" id="cd00159">
    <property type="entry name" value="RhoGAP"/>
    <property type="match status" value="1"/>
</dbReference>
<dbReference type="PROSITE" id="PS50238">
    <property type="entry name" value="RHOGAP"/>
    <property type="match status" value="1"/>
</dbReference>
<dbReference type="InterPro" id="IPR000095">
    <property type="entry name" value="CRIB_dom"/>
</dbReference>
<evidence type="ECO:0000313" key="5">
    <source>
        <dbReference type="EMBL" id="KAF3330761.1"/>
    </source>
</evidence>
<dbReference type="CDD" id="cd00132">
    <property type="entry name" value="CRIB"/>
    <property type="match status" value="1"/>
</dbReference>
<dbReference type="SUPFAM" id="SSF48350">
    <property type="entry name" value="GTPase activation domain, GAP"/>
    <property type="match status" value="1"/>
</dbReference>
<dbReference type="Pfam" id="PF00786">
    <property type="entry name" value="PBD"/>
    <property type="match status" value="1"/>
</dbReference>
<evidence type="ECO:0000259" key="3">
    <source>
        <dbReference type="PROSITE" id="PS50108"/>
    </source>
</evidence>
<dbReference type="Gene3D" id="3.90.810.10">
    <property type="entry name" value="CRIB domain"/>
    <property type="match status" value="1"/>
</dbReference>
<dbReference type="PANTHER" id="PTHR23177">
    <property type="entry name" value="MKIAA1688 PROTEIN"/>
    <property type="match status" value="1"/>
</dbReference>
<gene>
    <name evidence="5" type="ORF">FCM35_KLT04115</name>
</gene>
<name>A0A833VAC5_9POAL</name>
<comment type="caution">
    <text evidence="5">The sequence shown here is derived from an EMBL/GenBank/DDBJ whole genome shotgun (WGS) entry which is preliminary data.</text>
</comment>
<dbReference type="AlphaFoldDB" id="A0A833VAC5"/>
<dbReference type="GO" id="GO:0007165">
    <property type="term" value="P:signal transduction"/>
    <property type="evidence" value="ECO:0007669"/>
    <property type="project" value="InterPro"/>
</dbReference>
<dbReference type="Gene3D" id="1.10.555.10">
    <property type="entry name" value="Rho GTPase activation protein"/>
    <property type="match status" value="1"/>
</dbReference>
<protein>
    <submittedName>
        <fullName evidence="5">Rho GTPase-activating protein 2-like protein</fullName>
    </submittedName>
</protein>
<dbReference type="InterPro" id="IPR008936">
    <property type="entry name" value="Rho_GTPase_activation_prot"/>
</dbReference>
<dbReference type="SMART" id="SM00285">
    <property type="entry name" value="PBD"/>
    <property type="match status" value="1"/>
</dbReference>